<feature type="region of interest" description="Disordered" evidence="1">
    <location>
        <begin position="160"/>
        <end position="222"/>
    </location>
</feature>
<reference evidence="2" key="1">
    <citation type="journal article" date="2023" name="Mol. Phylogenet. Evol.">
        <title>Genome-scale phylogeny and comparative genomics of the fungal order Sordariales.</title>
        <authorList>
            <person name="Hensen N."/>
            <person name="Bonometti L."/>
            <person name="Westerberg I."/>
            <person name="Brannstrom I.O."/>
            <person name="Guillou S."/>
            <person name="Cros-Aarteil S."/>
            <person name="Calhoun S."/>
            <person name="Haridas S."/>
            <person name="Kuo A."/>
            <person name="Mondo S."/>
            <person name="Pangilinan J."/>
            <person name="Riley R."/>
            <person name="LaButti K."/>
            <person name="Andreopoulos B."/>
            <person name="Lipzen A."/>
            <person name="Chen C."/>
            <person name="Yan M."/>
            <person name="Daum C."/>
            <person name="Ng V."/>
            <person name="Clum A."/>
            <person name="Steindorff A."/>
            <person name="Ohm R.A."/>
            <person name="Martin F."/>
            <person name="Silar P."/>
            <person name="Natvig D.O."/>
            <person name="Lalanne C."/>
            <person name="Gautier V."/>
            <person name="Ament-Velasquez S.L."/>
            <person name="Kruys A."/>
            <person name="Hutchinson M.I."/>
            <person name="Powell A.J."/>
            <person name="Barry K."/>
            <person name="Miller A.N."/>
            <person name="Grigoriev I.V."/>
            <person name="Debuchy R."/>
            <person name="Gladieux P."/>
            <person name="Hiltunen Thoren M."/>
            <person name="Johannesson H."/>
        </authorList>
    </citation>
    <scope>NUCLEOTIDE SEQUENCE</scope>
    <source>
        <strain evidence="2">PSN293</strain>
    </source>
</reference>
<proteinExistence type="predicted"/>
<dbReference type="EMBL" id="MU858105">
    <property type="protein sequence ID" value="KAK4213700.1"/>
    <property type="molecule type" value="Genomic_DNA"/>
</dbReference>
<name>A0AAN7BA83_9PEZI</name>
<protein>
    <submittedName>
        <fullName evidence="2">Uncharacterized protein</fullName>
    </submittedName>
</protein>
<feature type="region of interest" description="Disordered" evidence="1">
    <location>
        <begin position="503"/>
        <end position="528"/>
    </location>
</feature>
<evidence type="ECO:0000313" key="3">
    <source>
        <dbReference type="Proteomes" id="UP001301769"/>
    </source>
</evidence>
<feature type="compositionally biased region" description="Acidic residues" evidence="1">
    <location>
        <begin position="176"/>
        <end position="185"/>
    </location>
</feature>
<evidence type="ECO:0000313" key="2">
    <source>
        <dbReference type="EMBL" id="KAK4213700.1"/>
    </source>
</evidence>
<dbReference type="Proteomes" id="UP001301769">
    <property type="component" value="Unassembled WGS sequence"/>
</dbReference>
<organism evidence="2 3">
    <name type="scientific">Rhypophila decipiens</name>
    <dbReference type="NCBI Taxonomy" id="261697"/>
    <lineage>
        <taxon>Eukaryota</taxon>
        <taxon>Fungi</taxon>
        <taxon>Dikarya</taxon>
        <taxon>Ascomycota</taxon>
        <taxon>Pezizomycotina</taxon>
        <taxon>Sordariomycetes</taxon>
        <taxon>Sordariomycetidae</taxon>
        <taxon>Sordariales</taxon>
        <taxon>Naviculisporaceae</taxon>
        <taxon>Rhypophila</taxon>
    </lineage>
</organism>
<feature type="region of interest" description="Disordered" evidence="1">
    <location>
        <begin position="1"/>
        <end position="42"/>
    </location>
</feature>
<dbReference type="AlphaFoldDB" id="A0AAN7BA83"/>
<evidence type="ECO:0000256" key="1">
    <source>
        <dbReference type="SAM" id="MobiDB-lite"/>
    </source>
</evidence>
<comment type="caution">
    <text evidence="2">The sequence shown here is derived from an EMBL/GenBank/DDBJ whole genome shotgun (WGS) entry which is preliminary data.</text>
</comment>
<sequence>MSFFGGPPSPTLPVKPEPEIAETIGGTRKRKTGRGQNDVAKRARESLVKLPFEEDGTPKLIDRSRVTYKYRGEGHDVLLCNDEPNKINWRAPNFRKGDPYSQMALVEPTAAGHDAIANTFDRVVSGSDAVAVGIFMVVYTDQAIAKAKTVLGDVLKKRPGSEAAARPNVVPPASEEPPDTTDVDTDPVGPNPKPTKTGAKSSRYKKKKEMGRAPLNRESDELEELEQKAWTTTIRCVRLNPEYNLTINDENLAFFVRYLIENRGNKCPLYSEYICWLSLLSLVYDKDGFEFKGVPWTQEFSRLYNTNVKTREKALQGGLLHWSAWEKTKHSHDDLPPDNILFSRAGKPQDIARCMEEGLLNNQLSLGEKEMTEARESQARLFAAQMEQRRLHIQQSQEDDDAPPKIKEEPLDDNAAWTAPPSYLPSSGALPVVSAKRSLIPAPTLTYKNRPAMGERAEEVFQTIDPASLAEHKSHGRNTIQLLVAEAARRDQLEKELTLKRKEAKKAGKLAARKKKADEAGDQEMEGI</sequence>
<keyword evidence="3" id="KW-1185">Reference proteome</keyword>
<reference evidence="2" key="2">
    <citation type="submission" date="2023-05" db="EMBL/GenBank/DDBJ databases">
        <authorList>
            <consortium name="Lawrence Berkeley National Laboratory"/>
            <person name="Steindorff A."/>
            <person name="Hensen N."/>
            <person name="Bonometti L."/>
            <person name="Westerberg I."/>
            <person name="Brannstrom I.O."/>
            <person name="Guillou S."/>
            <person name="Cros-Aarteil S."/>
            <person name="Calhoun S."/>
            <person name="Haridas S."/>
            <person name="Kuo A."/>
            <person name="Mondo S."/>
            <person name="Pangilinan J."/>
            <person name="Riley R."/>
            <person name="Labutti K."/>
            <person name="Andreopoulos B."/>
            <person name="Lipzen A."/>
            <person name="Chen C."/>
            <person name="Yanf M."/>
            <person name="Daum C."/>
            <person name="Ng V."/>
            <person name="Clum A."/>
            <person name="Ohm R."/>
            <person name="Martin F."/>
            <person name="Silar P."/>
            <person name="Natvig D."/>
            <person name="Lalanne C."/>
            <person name="Gautier V."/>
            <person name="Ament-Velasquez S.L."/>
            <person name="Kruys A."/>
            <person name="Hutchinson M.I."/>
            <person name="Powell A.J."/>
            <person name="Barry K."/>
            <person name="Miller A.N."/>
            <person name="Grigoriev I.V."/>
            <person name="Debuchy R."/>
            <person name="Gladieux P."/>
            <person name="Thoren M.H."/>
            <person name="Johannesson H."/>
        </authorList>
    </citation>
    <scope>NUCLEOTIDE SEQUENCE</scope>
    <source>
        <strain evidence="2">PSN293</strain>
    </source>
</reference>
<feature type="region of interest" description="Disordered" evidence="1">
    <location>
        <begin position="392"/>
        <end position="422"/>
    </location>
</feature>
<gene>
    <name evidence="2" type="ORF">QBC37DRAFT_373811</name>
</gene>
<accession>A0AAN7BA83</accession>
<feature type="compositionally biased region" description="Basic residues" evidence="1">
    <location>
        <begin position="503"/>
        <end position="515"/>
    </location>
</feature>